<name>A0A0U3HXW9_9GAMM</name>
<reference evidence="1 2" key="1">
    <citation type="submission" date="2015-12" db="EMBL/GenBank/DDBJ databases">
        <title>Complete genome sequence of Pseudoalteromonas rubra SCSIO 6842, harboring a conjugative plasmid.</title>
        <authorList>
            <person name="Li B."/>
            <person name="Wang X."/>
        </authorList>
    </citation>
    <scope>NUCLEOTIDE SEQUENCE [LARGE SCALE GENOMIC DNA]</scope>
    <source>
        <strain evidence="1 2">SCSIO 6842</strain>
    </source>
</reference>
<dbReference type="Proteomes" id="UP000069015">
    <property type="component" value="Chromosome 2"/>
</dbReference>
<dbReference type="EMBL" id="CP013612">
    <property type="protein sequence ID" value="ALU45912.1"/>
    <property type="molecule type" value="Genomic_DNA"/>
</dbReference>
<dbReference type="KEGG" id="prr:AT705_23595"/>
<accession>A0A0U3HXW9</accession>
<protein>
    <submittedName>
        <fullName evidence="1">Uncharacterized protein</fullName>
    </submittedName>
</protein>
<evidence type="ECO:0000313" key="1">
    <source>
        <dbReference type="EMBL" id="ALU45912.1"/>
    </source>
</evidence>
<gene>
    <name evidence="1" type="ORF">AT705_23595</name>
</gene>
<dbReference type="SUPFAM" id="SSF82171">
    <property type="entry name" value="DPP6 N-terminal domain-like"/>
    <property type="match status" value="1"/>
</dbReference>
<evidence type="ECO:0000313" key="2">
    <source>
        <dbReference type="Proteomes" id="UP000069015"/>
    </source>
</evidence>
<sequence>MLSMLDMIGTTHAKVDISQLSAYKVAEHEYVTYEGSNGVSKLAGTTLFDEGTDGISLYHVDNQGIPFKRQYPKSHFVEQTNIVVDYELSDDGKKLLSIDKHNEIAKIWQINTDFSLTLVSEINFNTPPEAMTFVELDFQNGHYILYGQTEENTFVRTIFYWDQANDRFSQQSRLTLNNPTPTHEITFHSYPEQGLMVAISPEKLYLYQESAQGFELKLEQDFEFVSHNRIVTKLDTINNRLLVHYWKETITLELGANNKVTAVTTLPHESLFGLNIAVHDLHPTEDQLIAHTLGCLHTLNLSDTNTYTATELECNPAIYDIRDISADGNKLLMPGRGLTVADISNIDDVELIRATTQMLKKIPTMGNKIVVTVTVEKRRQKPTEIQRQTRAIPAVQATPPVPQKARVAQVVVWPGY</sequence>
<dbReference type="AlphaFoldDB" id="A0A0U3HXW9"/>
<proteinExistence type="predicted"/>
<organism evidence="1 2">
    <name type="scientific">Pseudoalteromonas rubra</name>
    <dbReference type="NCBI Taxonomy" id="43658"/>
    <lineage>
        <taxon>Bacteria</taxon>
        <taxon>Pseudomonadati</taxon>
        <taxon>Pseudomonadota</taxon>
        <taxon>Gammaproteobacteria</taxon>
        <taxon>Alteromonadales</taxon>
        <taxon>Pseudoalteromonadaceae</taxon>
        <taxon>Pseudoalteromonas</taxon>
    </lineage>
</organism>